<evidence type="ECO:0000313" key="2">
    <source>
        <dbReference type="Proteomes" id="UP001302477"/>
    </source>
</evidence>
<sequence>MFKKIAATAFLSTLFTGCVSVKHVPLTAESSQALQGKTVVATQFETPDFTAFTAGKATLGLIGAAAMVSAGNEIVRENEVQDPALSISAGLMERLAASRAMELKENNGTVAANDKIATLVSEYPGADYILDVKTTGWMFNYYPADWTHYKVTYNARMRLIDSVNQSVISETLCSSVQGDDNAPPTKDDLLNEDAKLLKEYLAKASNACVEVLSKEVLML</sequence>
<proteinExistence type="predicted"/>
<keyword evidence="2" id="KW-1185">Reference proteome</keyword>
<protein>
    <recommendedName>
        <fullName evidence="3">Lipoprotein</fullName>
    </recommendedName>
</protein>
<name>A0AAU0MWK5_9GAMM</name>
<reference evidence="1 2" key="1">
    <citation type="submission" date="2023-10" db="EMBL/GenBank/DDBJ databases">
        <title>Description of Microbulbifer bruguierae sp. nov., isolated from the sediments of mangrove plant Bruguiera sexangula and comparative genomic analyses of the genus Microbulbifer.</title>
        <authorList>
            <person name="Long M."/>
        </authorList>
    </citation>
    <scope>NUCLEOTIDE SEQUENCE [LARGE SCALE GENOMIC DNA]</scope>
    <source>
        <strain evidence="1 2">SPO729</strain>
    </source>
</reference>
<dbReference type="Proteomes" id="UP001302477">
    <property type="component" value="Chromosome"/>
</dbReference>
<accession>A0AAU0MWK5</accession>
<evidence type="ECO:0000313" key="1">
    <source>
        <dbReference type="EMBL" id="WOX04411.1"/>
    </source>
</evidence>
<organism evidence="1 2">
    <name type="scientific">Microbulbifer pacificus</name>
    <dbReference type="NCBI Taxonomy" id="407164"/>
    <lineage>
        <taxon>Bacteria</taxon>
        <taxon>Pseudomonadati</taxon>
        <taxon>Pseudomonadota</taxon>
        <taxon>Gammaproteobacteria</taxon>
        <taxon>Cellvibrionales</taxon>
        <taxon>Microbulbiferaceae</taxon>
        <taxon>Microbulbifer</taxon>
    </lineage>
</organism>
<dbReference type="KEGG" id="mpaf:R5R33_11735"/>
<evidence type="ECO:0008006" key="3">
    <source>
        <dbReference type="Google" id="ProtNLM"/>
    </source>
</evidence>
<dbReference type="AlphaFoldDB" id="A0AAU0MWK5"/>
<dbReference type="EMBL" id="CP137555">
    <property type="protein sequence ID" value="WOX04411.1"/>
    <property type="molecule type" value="Genomic_DNA"/>
</dbReference>
<gene>
    <name evidence="1" type="ORF">R5R33_11735</name>
</gene>
<dbReference type="PROSITE" id="PS51257">
    <property type="entry name" value="PROKAR_LIPOPROTEIN"/>
    <property type="match status" value="1"/>
</dbReference>
<dbReference type="RefSeq" id="WP_318952890.1">
    <property type="nucleotide sequence ID" value="NZ_CP137555.1"/>
</dbReference>